<dbReference type="Proteomes" id="UP000006787">
    <property type="component" value="Unassembled WGS sequence"/>
</dbReference>
<dbReference type="PROSITE" id="PS51900">
    <property type="entry name" value="CB"/>
    <property type="match status" value="1"/>
</dbReference>
<keyword evidence="1" id="KW-0229">DNA integration</keyword>
<reference evidence="7 8" key="1">
    <citation type="journal article" date="2012" name="J. Bacteriol.">
        <title>Genome Sequence of the Bacteriocin-Producing Strain Lactococcus garvieae DCC43.</title>
        <authorList>
            <person name="Gabrielsen C."/>
            <person name="Brede D.A."/>
            <person name="Hernandez P.E."/>
            <person name="Nes I.F."/>
            <person name="Diep D.B."/>
        </authorList>
    </citation>
    <scope>NUCLEOTIDE SEQUENCE [LARGE SCALE GENOMIC DNA]</scope>
    <source>
        <strain evidence="7 8">DCC43</strain>
    </source>
</reference>
<dbReference type="InterPro" id="IPR011010">
    <property type="entry name" value="DNA_brk_join_enz"/>
</dbReference>
<dbReference type="PROSITE" id="PS51898">
    <property type="entry name" value="TYR_RECOMBINASE"/>
    <property type="match status" value="1"/>
</dbReference>
<dbReference type="InterPro" id="IPR050090">
    <property type="entry name" value="Tyrosine_recombinase_XerCD"/>
</dbReference>
<evidence type="ECO:0000256" key="1">
    <source>
        <dbReference type="ARBA" id="ARBA00022908"/>
    </source>
</evidence>
<evidence type="ECO:0000259" key="5">
    <source>
        <dbReference type="PROSITE" id="PS51898"/>
    </source>
</evidence>
<protein>
    <submittedName>
        <fullName evidence="7">Site-specific integrase/recombinase XerD-like protein</fullName>
    </submittedName>
</protein>
<dbReference type="GO" id="GO:0015074">
    <property type="term" value="P:DNA integration"/>
    <property type="evidence" value="ECO:0007669"/>
    <property type="project" value="UniProtKB-KW"/>
</dbReference>
<feature type="domain" description="Tyr recombinase" evidence="5">
    <location>
        <begin position="105"/>
        <end position="268"/>
    </location>
</feature>
<dbReference type="PANTHER" id="PTHR30349:SF89">
    <property type="entry name" value="INTEGRASE_RECOMBINASE"/>
    <property type="match status" value="1"/>
</dbReference>
<name>K2PL10_9LACT</name>
<dbReference type="GO" id="GO:0006310">
    <property type="term" value="P:DNA recombination"/>
    <property type="evidence" value="ECO:0007669"/>
    <property type="project" value="UniProtKB-KW"/>
</dbReference>
<dbReference type="InterPro" id="IPR004107">
    <property type="entry name" value="Integrase_SAM-like_N"/>
</dbReference>
<dbReference type="GO" id="GO:0003677">
    <property type="term" value="F:DNA binding"/>
    <property type="evidence" value="ECO:0007669"/>
    <property type="project" value="UniProtKB-UniRule"/>
</dbReference>
<evidence type="ECO:0000259" key="6">
    <source>
        <dbReference type="PROSITE" id="PS51900"/>
    </source>
</evidence>
<dbReference type="Gene3D" id="1.10.443.10">
    <property type="entry name" value="Intergrase catalytic core"/>
    <property type="match status" value="1"/>
</dbReference>
<dbReference type="AlphaFoldDB" id="K2PL10"/>
<accession>K2PL10</accession>
<organism evidence="7 8">
    <name type="scientific">Lactococcus garvieae DCC43</name>
    <dbReference type="NCBI Taxonomy" id="1231377"/>
    <lineage>
        <taxon>Bacteria</taxon>
        <taxon>Bacillati</taxon>
        <taxon>Bacillota</taxon>
        <taxon>Bacilli</taxon>
        <taxon>Lactobacillales</taxon>
        <taxon>Streptococcaceae</taxon>
        <taxon>Lactococcus</taxon>
    </lineage>
</organism>
<dbReference type="InterPro" id="IPR044068">
    <property type="entry name" value="CB"/>
</dbReference>
<dbReference type="InterPro" id="IPR013762">
    <property type="entry name" value="Integrase-like_cat_sf"/>
</dbReference>
<dbReference type="InterPro" id="IPR010998">
    <property type="entry name" value="Integrase_recombinase_N"/>
</dbReference>
<dbReference type="CDD" id="cd00397">
    <property type="entry name" value="DNA_BRE_C"/>
    <property type="match status" value="1"/>
</dbReference>
<dbReference type="Gene3D" id="1.10.150.130">
    <property type="match status" value="1"/>
</dbReference>
<evidence type="ECO:0000256" key="3">
    <source>
        <dbReference type="ARBA" id="ARBA00023172"/>
    </source>
</evidence>
<dbReference type="PANTHER" id="PTHR30349">
    <property type="entry name" value="PHAGE INTEGRASE-RELATED"/>
    <property type="match status" value="1"/>
</dbReference>
<dbReference type="Pfam" id="PF02899">
    <property type="entry name" value="Phage_int_SAM_1"/>
    <property type="match status" value="1"/>
</dbReference>
<sequence>MIEIEEYELYLIDNEIAVNTRKNYLNTLRQLDFFLKSNNLILEKSSLIKFKQFLRDHEYKPKKYYTMKTINQKLVSVNVFLNWFEEEGYIKESLSVKLFKSQAVYHRDSINESEYKKLLKNCQDEELKLFMLTIGNTGLRITEACALKASDLGQTIISVENKGKNRGIAIPPFLKKLLKKYVKDNHIKDEIFFKNQRTYRAKLKVLAGKAKVNKDKVYPHAFRHYFAKAFIENGGDATMLQQLMGHKDISTTTIYTKLDDNELSKQFSRIKNI</sequence>
<keyword evidence="2 4" id="KW-0238">DNA-binding</keyword>
<dbReference type="PATRIC" id="fig|1231377.3.peg.1680"/>
<keyword evidence="3" id="KW-0233">DNA recombination</keyword>
<evidence type="ECO:0000256" key="2">
    <source>
        <dbReference type="ARBA" id="ARBA00023125"/>
    </source>
</evidence>
<dbReference type="eggNOG" id="COG4974">
    <property type="taxonomic scope" value="Bacteria"/>
</dbReference>
<evidence type="ECO:0000256" key="4">
    <source>
        <dbReference type="PROSITE-ProRule" id="PRU01248"/>
    </source>
</evidence>
<evidence type="ECO:0000313" key="8">
    <source>
        <dbReference type="Proteomes" id="UP000006787"/>
    </source>
</evidence>
<dbReference type="EMBL" id="AMQS01000029">
    <property type="protein sequence ID" value="EKF50929.1"/>
    <property type="molecule type" value="Genomic_DNA"/>
</dbReference>
<dbReference type="RefSeq" id="WP_003136217.1">
    <property type="nucleotide sequence ID" value="NZ_AMQS01000029.1"/>
</dbReference>
<dbReference type="Pfam" id="PF00589">
    <property type="entry name" value="Phage_integrase"/>
    <property type="match status" value="1"/>
</dbReference>
<feature type="domain" description="Core-binding (CB)" evidence="6">
    <location>
        <begin position="1"/>
        <end position="85"/>
    </location>
</feature>
<evidence type="ECO:0000313" key="7">
    <source>
        <dbReference type="EMBL" id="EKF50929.1"/>
    </source>
</evidence>
<comment type="caution">
    <text evidence="7">The sequence shown here is derived from an EMBL/GenBank/DDBJ whole genome shotgun (WGS) entry which is preliminary data.</text>
</comment>
<gene>
    <name evidence="7" type="ORF">C426_1701</name>
</gene>
<dbReference type="SUPFAM" id="SSF56349">
    <property type="entry name" value="DNA breaking-rejoining enzymes"/>
    <property type="match status" value="1"/>
</dbReference>
<proteinExistence type="predicted"/>
<dbReference type="InterPro" id="IPR002104">
    <property type="entry name" value="Integrase_catalytic"/>
</dbReference>